<keyword evidence="1" id="KW-1185">Reference proteome</keyword>
<proteinExistence type="predicted"/>
<dbReference type="AlphaFoldDB" id="A0A915HH28"/>
<evidence type="ECO:0000313" key="1">
    <source>
        <dbReference type="Proteomes" id="UP000887565"/>
    </source>
</evidence>
<dbReference type="Proteomes" id="UP000887565">
    <property type="component" value="Unplaced"/>
</dbReference>
<name>A0A915HH28_ROMCU</name>
<sequence length="51" mass="5704">MCAPPASDIFRHLSPPTTQPSFSSQCLGVDCLLFSPTFVLYVSFRLFYCVI</sequence>
<reference evidence="2" key="1">
    <citation type="submission" date="2022-11" db="UniProtKB">
        <authorList>
            <consortium name="WormBaseParasite"/>
        </authorList>
    </citation>
    <scope>IDENTIFICATION</scope>
</reference>
<dbReference type="WBParaSite" id="nRc.2.0.1.t00925-RA">
    <property type="protein sequence ID" value="nRc.2.0.1.t00925-RA"/>
    <property type="gene ID" value="nRc.2.0.1.g00925"/>
</dbReference>
<accession>A0A915HH28</accession>
<evidence type="ECO:0000313" key="2">
    <source>
        <dbReference type="WBParaSite" id="nRc.2.0.1.t00925-RA"/>
    </source>
</evidence>
<organism evidence="1 2">
    <name type="scientific">Romanomermis culicivorax</name>
    <name type="common">Nematode worm</name>
    <dbReference type="NCBI Taxonomy" id="13658"/>
    <lineage>
        <taxon>Eukaryota</taxon>
        <taxon>Metazoa</taxon>
        <taxon>Ecdysozoa</taxon>
        <taxon>Nematoda</taxon>
        <taxon>Enoplea</taxon>
        <taxon>Dorylaimia</taxon>
        <taxon>Mermithida</taxon>
        <taxon>Mermithoidea</taxon>
        <taxon>Mermithidae</taxon>
        <taxon>Romanomermis</taxon>
    </lineage>
</organism>
<protein>
    <submittedName>
        <fullName evidence="2">Uncharacterized protein</fullName>
    </submittedName>
</protein>